<protein>
    <submittedName>
        <fullName evidence="1">Gp35</fullName>
    </submittedName>
</protein>
<dbReference type="RefSeq" id="YP_009015346.1">
    <property type="nucleotide sequence ID" value="NC_023719.1"/>
</dbReference>
<dbReference type="KEGG" id="vg:18563254"/>
<organism evidence="1 2">
    <name type="scientific">Bacillus phage G</name>
    <dbReference type="NCBI Taxonomy" id="2884420"/>
    <lineage>
        <taxon>Viruses</taxon>
        <taxon>Duplodnaviria</taxon>
        <taxon>Heunggongvirae</taxon>
        <taxon>Uroviricota</taxon>
        <taxon>Caudoviricetes</taxon>
        <taxon>Donellivirus</taxon>
        <taxon>Donellivirus gee</taxon>
    </lineage>
</organism>
<keyword evidence="2" id="KW-1185">Reference proteome</keyword>
<gene>
    <name evidence="1" type="primary">35</name>
    <name evidence="1" type="ORF">G_35</name>
</gene>
<proteinExistence type="predicted"/>
<dbReference type="Proteomes" id="UP000009273">
    <property type="component" value="Segment"/>
</dbReference>
<dbReference type="GeneID" id="18563254"/>
<accession>G3MBA5</accession>
<evidence type="ECO:0000313" key="1">
    <source>
        <dbReference type="EMBL" id="AEO93306.1"/>
    </source>
</evidence>
<evidence type="ECO:0000313" key="2">
    <source>
        <dbReference type="Proteomes" id="UP000009273"/>
    </source>
</evidence>
<dbReference type="EMBL" id="JN638751">
    <property type="protein sequence ID" value="AEO93306.1"/>
    <property type="molecule type" value="Genomic_DNA"/>
</dbReference>
<name>G3MBA5_9CAUD</name>
<sequence length="107" mass="12652">MNITELRDRFCNGSKCPICSNEVTIDYKLYFRIVCPNRCIYISLKKRVMSIVDDKVSSEDFYTISIFGEKCSNEVFVEIDKTIVKNVQDKIKYWKENDRYLAKILSK</sequence>
<reference evidence="1 2" key="1">
    <citation type="submission" date="2011-09" db="EMBL/GenBank/DDBJ databases">
        <authorList>
            <person name="Pope W.H."/>
            <person name="Pedulla M.L."/>
            <person name="Ford M.E."/>
            <person name="Peebles C.L."/>
            <person name="Hatfull G.H."/>
            <person name="Hendrix R.W."/>
        </authorList>
    </citation>
    <scope>NUCLEOTIDE SEQUENCE [LARGE SCALE GENOMIC DNA]</scope>
    <source>
        <strain evidence="1">G</strain>
    </source>
</reference>